<accession>A0A8J3YM74</accession>
<gene>
    <name evidence="1" type="ORF">Val02_35540</name>
</gene>
<protein>
    <submittedName>
        <fullName evidence="1">Mini-circle protein</fullName>
    </submittedName>
</protein>
<sequence length="199" mass="22208">MFGAFARPNRKQNVRYRPYAADMAEPLDTMPPHPPLEPTEVEMALFGLNRARAQFAWKVGGLDAAALHRRFPPSDMTLARLIKHLAWVEDWRTASFLTGKPVGAPWDTVAPLPDDDWSCADGDSPAELYELWRGAVARSRAAWDAVLADGGLDQVSHFKTPVNLRWVIVDMHEEYARHTGHADLFREAIDGLVGEDPPA</sequence>
<dbReference type="EMBL" id="BOPF01000012">
    <property type="protein sequence ID" value="GIJ46668.1"/>
    <property type="molecule type" value="Genomic_DNA"/>
</dbReference>
<comment type="caution">
    <text evidence="1">The sequence shown here is derived from an EMBL/GenBank/DDBJ whole genome shotgun (WGS) entry which is preliminary data.</text>
</comment>
<dbReference type="Gene3D" id="1.20.120.450">
    <property type="entry name" value="dinb family like domain"/>
    <property type="match status" value="1"/>
</dbReference>
<dbReference type="InterPro" id="IPR034660">
    <property type="entry name" value="DinB/YfiT-like"/>
</dbReference>
<dbReference type="InterPro" id="IPR007061">
    <property type="entry name" value="MST-like"/>
</dbReference>
<keyword evidence="2" id="KW-1185">Reference proteome</keyword>
<evidence type="ECO:0000313" key="1">
    <source>
        <dbReference type="EMBL" id="GIJ46668.1"/>
    </source>
</evidence>
<name>A0A8J3YM74_9ACTN</name>
<dbReference type="AlphaFoldDB" id="A0A8J3YM74"/>
<proteinExistence type="predicted"/>
<dbReference type="Proteomes" id="UP000619260">
    <property type="component" value="Unassembled WGS sequence"/>
</dbReference>
<evidence type="ECO:0000313" key="2">
    <source>
        <dbReference type="Proteomes" id="UP000619260"/>
    </source>
</evidence>
<reference evidence="1" key="1">
    <citation type="submission" date="2021-01" db="EMBL/GenBank/DDBJ databases">
        <title>Whole genome shotgun sequence of Virgisporangium aliadipatigenens NBRC 105644.</title>
        <authorList>
            <person name="Komaki H."/>
            <person name="Tamura T."/>
        </authorList>
    </citation>
    <scope>NUCLEOTIDE SEQUENCE</scope>
    <source>
        <strain evidence="1">NBRC 105644</strain>
    </source>
</reference>
<dbReference type="Pfam" id="PF04978">
    <property type="entry name" value="MST"/>
    <property type="match status" value="1"/>
</dbReference>
<organism evidence="1 2">
    <name type="scientific">Virgisporangium aliadipatigenens</name>
    <dbReference type="NCBI Taxonomy" id="741659"/>
    <lineage>
        <taxon>Bacteria</taxon>
        <taxon>Bacillati</taxon>
        <taxon>Actinomycetota</taxon>
        <taxon>Actinomycetes</taxon>
        <taxon>Micromonosporales</taxon>
        <taxon>Micromonosporaceae</taxon>
        <taxon>Virgisporangium</taxon>
    </lineage>
</organism>
<dbReference type="SUPFAM" id="SSF109854">
    <property type="entry name" value="DinB/YfiT-like putative metalloenzymes"/>
    <property type="match status" value="1"/>
</dbReference>